<comment type="caution">
    <text evidence="1">The sequence shown here is derived from an EMBL/GenBank/DDBJ whole genome shotgun (WGS) entry which is preliminary data.</text>
</comment>
<reference evidence="2" key="1">
    <citation type="journal article" date="2023" name="G3 (Bethesda)">
        <title>Genome assembly and association tests identify interacting loci associated with vigor, precocity, and sex in interspecific pistachio rootstocks.</title>
        <authorList>
            <person name="Palmer W."/>
            <person name="Jacygrad E."/>
            <person name="Sagayaradj S."/>
            <person name="Cavanaugh K."/>
            <person name="Han R."/>
            <person name="Bertier L."/>
            <person name="Beede B."/>
            <person name="Kafkas S."/>
            <person name="Golino D."/>
            <person name="Preece J."/>
            <person name="Michelmore R."/>
        </authorList>
    </citation>
    <scope>NUCLEOTIDE SEQUENCE [LARGE SCALE GENOMIC DNA]</scope>
</reference>
<name>A0ACC1BQE7_9ROSI</name>
<evidence type="ECO:0000313" key="2">
    <source>
        <dbReference type="Proteomes" id="UP001164250"/>
    </source>
</evidence>
<evidence type="ECO:0000313" key="1">
    <source>
        <dbReference type="EMBL" id="KAJ0101219.1"/>
    </source>
</evidence>
<dbReference type="Proteomes" id="UP001164250">
    <property type="component" value="Chromosome 3"/>
</dbReference>
<proteinExistence type="predicted"/>
<accession>A0ACC1BQE7</accession>
<gene>
    <name evidence="1" type="ORF">Patl1_03786</name>
</gene>
<keyword evidence="2" id="KW-1185">Reference proteome</keyword>
<organism evidence="1 2">
    <name type="scientific">Pistacia atlantica</name>
    <dbReference type="NCBI Taxonomy" id="434234"/>
    <lineage>
        <taxon>Eukaryota</taxon>
        <taxon>Viridiplantae</taxon>
        <taxon>Streptophyta</taxon>
        <taxon>Embryophyta</taxon>
        <taxon>Tracheophyta</taxon>
        <taxon>Spermatophyta</taxon>
        <taxon>Magnoliopsida</taxon>
        <taxon>eudicotyledons</taxon>
        <taxon>Gunneridae</taxon>
        <taxon>Pentapetalae</taxon>
        <taxon>rosids</taxon>
        <taxon>malvids</taxon>
        <taxon>Sapindales</taxon>
        <taxon>Anacardiaceae</taxon>
        <taxon>Pistacia</taxon>
    </lineage>
</organism>
<sequence>MDQQEVHPKVYCCLRIDGSALCSLQFQQVLYLTTDSLRYPMISALCSFQYHLELHPLSCSAISIALEAC</sequence>
<protein>
    <submittedName>
        <fullName evidence="1">Uncharacterized protein</fullName>
    </submittedName>
</protein>
<dbReference type="EMBL" id="CM047899">
    <property type="protein sequence ID" value="KAJ0101219.1"/>
    <property type="molecule type" value="Genomic_DNA"/>
</dbReference>